<dbReference type="Gene3D" id="1.20.120.450">
    <property type="entry name" value="dinb family like domain"/>
    <property type="match status" value="1"/>
</dbReference>
<dbReference type="Proteomes" id="UP001229346">
    <property type="component" value="Unassembled WGS sequence"/>
</dbReference>
<organism evidence="2 3">
    <name type="scientific">Paenibacillus harenae</name>
    <dbReference type="NCBI Taxonomy" id="306543"/>
    <lineage>
        <taxon>Bacteria</taxon>
        <taxon>Bacillati</taxon>
        <taxon>Bacillota</taxon>
        <taxon>Bacilli</taxon>
        <taxon>Bacillales</taxon>
        <taxon>Paenibacillaceae</taxon>
        <taxon>Paenibacillus</taxon>
    </lineage>
</organism>
<evidence type="ECO:0000313" key="3">
    <source>
        <dbReference type="Proteomes" id="UP001229346"/>
    </source>
</evidence>
<reference evidence="2 3" key="1">
    <citation type="submission" date="2023-07" db="EMBL/GenBank/DDBJ databases">
        <title>Sorghum-associated microbial communities from plants grown in Nebraska, USA.</title>
        <authorList>
            <person name="Schachtman D."/>
        </authorList>
    </citation>
    <scope>NUCLEOTIDE SEQUENCE [LARGE SCALE GENOMIC DNA]</scope>
    <source>
        <strain evidence="2 3">CC482</strain>
    </source>
</reference>
<name>A0ABT9U9G4_PAEHA</name>
<gene>
    <name evidence="2" type="ORF">J2T15_005699</name>
</gene>
<feature type="domain" description="DinB-like" evidence="1">
    <location>
        <begin position="11"/>
        <end position="145"/>
    </location>
</feature>
<evidence type="ECO:0000259" key="1">
    <source>
        <dbReference type="Pfam" id="PF12867"/>
    </source>
</evidence>
<proteinExistence type="predicted"/>
<dbReference type="InterPro" id="IPR034660">
    <property type="entry name" value="DinB/YfiT-like"/>
</dbReference>
<comment type="caution">
    <text evidence="2">The sequence shown here is derived from an EMBL/GenBank/DDBJ whole genome shotgun (WGS) entry which is preliminary data.</text>
</comment>
<dbReference type="SUPFAM" id="SSF109854">
    <property type="entry name" value="DinB/YfiT-like putative metalloenzymes"/>
    <property type="match status" value="1"/>
</dbReference>
<keyword evidence="3" id="KW-1185">Reference proteome</keyword>
<dbReference type="EMBL" id="JAUSSU010000017">
    <property type="protein sequence ID" value="MDQ0116223.1"/>
    <property type="molecule type" value="Genomic_DNA"/>
</dbReference>
<protein>
    <recommendedName>
        <fullName evidence="1">DinB-like domain-containing protein</fullName>
    </recommendedName>
</protein>
<sequence length="157" mass="17789">MSEMIINSAKTVRQLVLQQVKAIPEDLYDIQPDCYNNTIRWNIGHMIYWMDAYMSLGFSKESAIPATYASFFNSGTAPSNWTDTPPSKEELIEFLSDQLNRISELVPESLEITLAEPLQFGPIVFHRVGELLNFGLIHEGMHLETCGCLLKVIQGKH</sequence>
<dbReference type="InterPro" id="IPR024775">
    <property type="entry name" value="DinB-like"/>
</dbReference>
<dbReference type="RefSeq" id="WP_307208269.1">
    <property type="nucleotide sequence ID" value="NZ_JAUSSU010000017.1"/>
</dbReference>
<accession>A0ABT9U9G4</accession>
<dbReference type="Pfam" id="PF12867">
    <property type="entry name" value="DinB_2"/>
    <property type="match status" value="1"/>
</dbReference>
<evidence type="ECO:0000313" key="2">
    <source>
        <dbReference type="EMBL" id="MDQ0116223.1"/>
    </source>
</evidence>